<evidence type="ECO:0000313" key="2">
    <source>
        <dbReference type="EMBL" id="PWG81470.1"/>
    </source>
</evidence>
<keyword evidence="3" id="KW-1185">Reference proteome</keyword>
<keyword evidence="1" id="KW-0732">Signal</keyword>
<dbReference type="RefSeq" id="WP_109414954.1">
    <property type="nucleotide sequence ID" value="NZ_QEAS01000004.1"/>
</dbReference>
<accession>A0A2U2PJB5</accession>
<dbReference type="EMBL" id="QEAS01000004">
    <property type="protein sequence ID" value="PWG81470.1"/>
    <property type="molecule type" value="Genomic_DNA"/>
</dbReference>
<organism evidence="2 3">
    <name type="scientific">Pararcticibacter amylolyticus</name>
    <dbReference type="NCBI Taxonomy" id="2173175"/>
    <lineage>
        <taxon>Bacteria</taxon>
        <taxon>Pseudomonadati</taxon>
        <taxon>Bacteroidota</taxon>
        <taxon>Sphingobacteriia</taxon>
        <taxon>Sphingobacteriales</taxon>
        <taxon>Sphingobacteriaceae</taxon>
        <taxon>Pararcticibacter</taxon>
    </lineage>
</organism>
<comment type="caution">
    <text evidence="2">The sequence shown here is derived from an EMBL/GenBank/DDBJ whole genome shotgun (WGS) entry which is preliminary data.</text>
</comment>
<evidence type="ECO:0000256" key="1">
    <source>
        <dbReference type="SAM" id="SignalP"/>
    </source>
</evidence>
<name>A0A2U2PJB5_9SPHI</name>
<dbReference type="Proteomes" id="UP000245647">
    <property type="component" value="Unassembled WGS sequence"/>
</dbReference>
<evidence type="ECO:0000313" key="3">
    <source>
        <dbReference type="Proteomes" id="UP000245647"/>
    </source>
</evidence>
<feature type="chain" id="PRO_5015439018" evidence="1">
    <location>
        <begin position="24"/>
        <end position="229"/>
    </location>
</feature>
<sequence>MKRLITFTSLLLFCLNSFPQTNALLIEDFRQGEVIVSESFRKCSNTVRTGNCASIALIKASLSAFGTLENIFKKIEVKDSVMVTFNDGMLLSVSSSEIDIAKKLSGIVTKSDTSALYRSAIIIYSLMAKRVLITERSPCISNFTNAIESLNSGYHTKDIYLLLGLKKTNIDLEKVAEQKSVVIWCNTHASYASLGKQDFFGHEVDLKGKKMRDGMGYDKMSGAYILLKN</sequence>
<feature type="signal peptide" evidence="1">
    <location>
        <begin position="1"/>
        <end position="23"/>
    </location>
</feature>
<dbReference type="AlphaFoldDB" id="A0A2U2PJB5"/>
<reference evidence="2 3" key="1">
    <citation type="submission" date="2018-04" db="EMBL/GenBank/DDBJ databases">
        <title>Pedobacter chongqingensis sp. nov., isolated from a rottenly hemp rope.</title>
        <authorList>
            <person name="Cai Y."/>
        </authorList>
    </citation>
    <scope>NUCLEOTIDE SEQUENCE [LARGE SCALE GENOMIC DNA]</scope>
    <source>
        <strain evidence="2 3">FJ4-8</strain>
    </source>
</reference>
<gene>
    <name evidence="2" type="ORF">DDR33_06470</name>
</gene>
<proteinExistence type="predicted"/>
<protein>
    <submittedName>
        <fullName evidence="2">Uncharacterized protein</fullName>
    </submittedName>
</protein>